<proteinExistence type="predicted"/>
<evidence type="ECO:0000313" key="2">
    <source>
        <dbReference type="Proteomes" id="UP000191342"/>
    </source>
</evidence>
<dbReference type="Proteomes" id="UP000191342">
    <property type="component" value="Unassembled WGS sequence"/>
</dbReference>
<sequence length="124" mass="13720">MLEFCFEKPLMRGLLRYPNVLVLLLGSYLGTPIPAVNYAIDLANQALAVDSYSHANNSYGRDDNPIEPKAPLSEAYQDNGYYDDKGPAYDDYDAGVRDGAFDDGGGYYDDDDPGIEVYFAQPPF</sequence>
<name>A0A1V6SHN8_9EURO</name>
<dbReference type="AlphaFoldDB" id="A0A1V6SHN8"/>
<reference evidence="2" key="1">
    <citation type="journal article" date="2017" name="Nat. Microbiol.">
        <title>Global analysis of biosynthetic gene clusters reveals vast potential of secondary metabolite production in Penicillium species.</title>
        <authorList>
            <person name="Nielsen J.C."/>
            <person name="Grijseels S."/>
            <person name="Prigent S."/>
            <person name="Ji B."/>
            <person name="Dainat J."/>
            <person name="Nielsen K.F."/>
            <person name="Frisvad J.C."/>
            <person name="Workman M."/>
            <person name="Nielsen J."/>
        </authorList>
    </citation>
    <scope>NUCLEOTIDE SEQUENCE [LARGE SCALE GENOMIC DNA]</scope>
    <source>
        <strain evidence="2">IBT 14082</strain>
    </source>
</reference>
<keyword evidence="2" id="KW-1185">Reference proteome</keyword>
<evidence type="ECO:0000313" key="1">
    <source>
        <dbReference type="EMBL" id="OQE13517.1"/>
    </source>
</evidence>
<comment type="caution">
    <text evidence="1">The sequence shown here is derived from an EMBL/GenBank/DDBJ whole genome shotgun (WGS) entry which is preliminary data.</text>
</comment>
<accession>A0A1V6SHN8</accession>
<organism evidence="1 2">
    <name type="scientific">Penicillium flavigenum</name>
    <dbReference type="NCBI Taxonomy" id="254877"/>
    <lineage>
        <taxon>Eukaryota</taxon>
        <taxon>Fungi</taxon>
        <taxon>Dikarya</taxon>
        <taxon>Ascomycota</taxon>
        <taxon>Pezizomycotina</taxon>
        <taxon>Eurotiomycetes</taxon>
        <taxon>Eurotiomycetidae</taxon>
        <taxon>Eurotiales</taxon>
        <taxon>Aspergillaceae</taxon>
        <taxon>Penicillium</taxon>
    </lineage>
</organism>
<protein>
    <submittedName>
        <fullName evidence="1">Uncharacterized protein</fullName>
    </submittedName>
</protein>
<dbReference type="EMBL" id="MLQL01000047">
    <property type="protein sequence ID" value="OQE13517.1"/>
    <property type="molecule type" value="Genomic_DNA"/>
</dbReference>
<gene>
    <name evidence="1" type="ORF">PENFLA_c047G07548</name>
</gene>